<dbReference type="InterPro" id="IPR032700">
    <property type="entry name" value="IZUMO1"/>
</dbReference>
<dbReference type="GO" id="GO:0007342">
    <property type="term" value="P:fusion of sperm to egg plasma membrane involved in single fertilization"/>
    <property type="evidence" value="ECO:0007669"/>
    <property type="project" value="InterPro"/>
</dbReference>
<dbReference type="AlphaFoldDB" id="A0A6J0U8M1"/>
<feature type="region of interest" description="Disordered" evidence="3">
    <location>
        <begin position="312"/>
        <end position="338"/>
    </location>
</feature>
<gene>
    <name evidence="7" type="primary">IZUMO1</name>
</gene>
<comment type="similarity">
    <text evidence="1">Belongs to the Izumo family.</text>
</comment>
<dbReference type="OrthoDB" id="9907157at2759"/>
<dbReference type="PANTHER" id="PTHR35540:SF1">
    <property type="entry name" value="IZUMO SPERM-EGG FUSION PROTEIN 1"/>
    <property type="match status" value="1"/>
</dbReference>
<evidence type="ECO:0000313" key="7">
    <source>
        <dbReference type="RefSeq" id="XP_020654569.2"/>
    </source>
</evidence>
<dbReference type="GO" id="GO:0035036">
    <property type="term" value="P:sperm-egg recognition"/>
    <property type="evidence" value="ECO:0007669"/>
    <property type="project" value="InterPro"/>
</dbReference>
<evidence type="ECO:0000256" key="3">
    <source>
        <dbReference type="SAM" id="MobiDB-lite"/>
    </source>
</evidence>
<evidence type="ECO:0000256" key="4">
    <source>
        <dbReference type="SAM" id="Phobius"/>
    </source>
</evidence>
<dbReference type="GO" id="GO:0005886">
    <property type="term" value="C:plasma membrane"/>
    <property type="evidence" value="ECO:0007669"/>
    <property type="project" value="TreeGrafter"/>
</dbReference>
<evidence type="ECO:0000256" key="2">
    <source>
        <dbReference type="ARBA" id="ARBA00022729"/>
    </source>
</evidence>
<dbReference type="CTD" id="284359"/>
<feature type="transmembrane region" description="Helical" evidence="4">
    <location>
        <begin position="282"/>
        <end position="306"/>
    </location>
</feature>
<sequence length="338" mass="39000">MAVKDPPIVTESQGCLKCSQDAMAVKREFRDHFLQRKLRGDPQLRTKLQELLDNAIEDLSHRPIEKKKYMAVIDESTLARLAAYFKRSIYRIMENDFEDGQLFNEVMWSLQKLKVTFEQMMPKITKVYCSNECGRMFYVLINCFSCWTNSHSCTKNIKCGERRVQVEMDEDLILDCALTWHKASHGVKRYNFFRVVNGEQKMMASSTDSFLIKKEANINDTGRYRCEMLDPKGHPASQLDFQVVVLPSVRKTTWFTRPGTATMEGPLVLGVSSRAPLPKEDWTAWIVIGCTGGLLVVIVVAFVCYYRWKREDGDDDKDEEEEEDDESESESESESSEK</sequence>
<keyword evidence="4" id="KW-1133">Transmembrane helix</keyword>
<dbReference type="SUPFAM" id="SSF48726">
    <property type="entry name" value="Immunoglobulin"/>
    <property type="match status" value="1"/>
</dbReference>
<accession>A0A6J0U8M1</accession>
<keyword evidence="4" id="KW-0472">Membrane</keyword>
<dbReference type="GO" id="GO:0005102">
    <property type="term" value="F:signaling receptor binding"/>
    <property type="evidence" value="ECO:0007669"/>
    <property type="project" value="InterPro"/>
</dbReference>
<keyword evidence="2" id="KW-0732">Signal</keyword>
<dbReference type="GO" id="GO:0002080">
    <property type="term" value="C:acrosomal membrane"/>
    <property type="evidence" value="ECO:0007669"/>
    <property type="project" value="TreeGrafter"/>
</dbReference>
<dbReference type="Pfam" id="PF15005">
    <property type="entry name" value="IZUMO"/>
    <property type="match status" value="1"/>
</dbReference>
<name>A0A6J0U8M1_9SAUR</name>
<dbReference type="GeneID" id="110081842"/>
<dbReference type="GO" id="GO:0086080">
    <property type="term" value="F:protein binding involved in heterotypic cell-cell adhesion"/>
    <property type="evidence" value="ECO:0007669"/>
    <property type="project" value="TreeGrafter"/>
</dbReference>
<evidence type="ECO:0000313" key="6">
    <source>
        <dbReference type="Proteomes" id="UP001652642"/>
    </source>
</evidence>
<feature type="domain" description="Izumo protein immunoglobulin" evidence="5">
    <location>
        <begin position="162"/>
        <end position="247"/>
    </location>
</feature>
<organism evidence="6 7">
    <name type="scientific">Pogona vitticeps</name>
    <name type="common">central bearded dragon</name>
    <dbReference type="NCBI Taxonomy" id="103695"/>
    <lineage>
        <taxon>Eukaryota</taxon>
        <taxon>Metazoa</taxon>
        <taxon>Chordata</taxon>
        <taxon>Craniata</taxon>
        <taxon>Vertebrata</taxon>
        <taxon>Euteleostomi</taxon>
        <taxon>Lepidosauria</taxon>
        <taxon>Squamata</taxon>
        <taxon>Bifurcata</taxon>
        <taxon>Unidentata</taxon>
        <taxon>Episquamata</taxon>
        <taxon>Toxicofera</taxon>
        <taxon>Iguania</taxon>
        <taxon>Acrodonta</taxon>
        <taxon>Agamidae</taxon>
        <taxon>Amphibolurinae</taxon>
        <taxon>Pogona</taxon>
    </lineage>
</organism>
<dbReference type="InParanoid" id="A0A6J0U8M1"/>
<keyword evidence="4" id="KW-0812">Transmembrane</keyword>
<dbReference type="InterPro" id="IPR029389">
    <property type="entry name" value="IZUMO"/>
</dbReference>
<evidence type="ECO:0000256" key="1">
    <source>
        <dbReference type="ARBA" id="ARBA00009633"/>
    </source>
</evidence>
<reference evidence="7" key="1">
    <citation type="submission" date="2025-08" db="UniProtKB">
        <authorList>
            <consortium name="RefSeq"/>
        </authorList>
    </citation>
    <scope>IDENTIFICATION</scope>
</reference>
<dbReference type="KEGG" id="pvt:110081842"/>
<protein>
    <submittedName>
        <fullName evidence="7">Izumo sperm-egg fusion protein 1</fullName>
    </submittedName>
</protein>
<dbReference type="Pfam" id="PF16706">
    <property type="entry name" value="Izumo-Ig"/>
    <property type="match status" value="1"/>
</dbReference>
<proteinExistence type="inferred from homology"/>
<evidence type="ECO:0000259" key="5">
    <source>
        <dbReference type="Pfam" id="PF16706"/>
    </source>
</evidence>
<keyword evidence="6" id="KW-1185">Reference proteome</keyword>
<dbReference type="RefSeq" id="XP_020654569.2">
    <property type="nucleotide sequence ID" value="XM_020798910.2"/>
</dbReference>
<dbReference type="Proteomes" id="UP001652642">
    <property type="component" value="Chromosome 6"/>
</dbReference>
<dbReference type="InterPro" id="IPR036179">
    <property type="entry name" value="Ig-like_dom_sf"/>
</dbReference>
<dbReference type="InterPro" id="IPR032699">
    <property type="entry name" value="Izumo-Ig"/>
</dbReference>
<dbReference type="PANTHER" id="PTHR35540">
    <property type="entry name" value="IZUMO SPERM-EGG FUSION PROTEIN 1"/>
    <property type="match status" value="1"/>
</dbReference>
<feature type="compositionally biased region" description="Acidic residues" evidence="3">
    <location>
        <begin position="313"/>
        <end position="338"/>
    </location>
</feature>